<dbReference type="GO" id="GO:0005634">
    <property type="term" value="C:nucleus"/>
    <property type="evidence" value="ECO:0007669"/>
    <property type="project" value="TreeGrafter"/>
</dbReference>
<dbReference type="RefSeq" id="XP_056494165.1">
    <property type="nucleotide sequence ID" value="XM_056625583.1"/>
</dbReference>
<feature type="domain" description="Xylanolytic transcriptional activator regulatory" evidence="5">
    <location>
        <begin position="187"/>
        <end position="262"/>
    </location>
</feature>
<dbReference type="GeneID" id="81364563"/>
<evidence type="ECO:0000256" key="3">
    <source>
        <dbReference type="ARBA" id="ARBA00023163"/>
    </source>
</evidence>
<dbReference type="Proteomes" id="UP001147747">
    <property type="component" value="Unassembled WGS sequence"/>
</dbReference>
<organism evidence="6 7">
    <name type="scientific">Penicillium cosmopolitanum</name>
    <dbReference type="NCBI Taxonomy" id="1131564"/>
    <lineage>
        <taxon>Eukaryota</taxon>
        <taxon>Fungi</taxon>
        <taxon>Dikarya</taxon>
        <taxon>Ascomycota</taxon>
        <taxon>Pezizomycotina</taxon>
        <taxon>Eurotiomycetes</taxon>
        <taxon>Eurotiomycetidae</taxon>
        <taxon>Eurotiales</taxon>
        <taxon>Aspergillaceae</taxon>
        <taxon>Penicillium</taxon>
    </lineage>
</organism>
<reference evidence="6" key="2">
    <citation type="journal article" date="2023" name="IMA Fungus">
        <title>Comparative genomic study of the Penicillium genus elucidates a diverse pangenome and 15 lateral gene transfer events.</title>
        <authorList>
            <person name="Petersen C."/>
            <person name="Sorensen T."/>
            <person name="Nielsen M.R."/>
            <person name="Sondergaard T.E."/>
            <person name="Sorensen J.L."/>
            <person name="Fitzpatrick D.A."/>
            <person name="Frisvad J.C."/>
            <person name="Nielsen K.L."/>
        </authorList>
    </citation>
    <scope>NUCLEOTIDE SEQUENCE</scope>
    <source>
        <strain evidence="6">IBT 29677</strain>
    </source>
</reference>
<evidence type="ECO:0000313" key="6">
    <source>
        <dbReference type="EMBL" id="KAJ5414319.1"/>
    </source>
</evidence>
<dbReference type="CDD" id="cd12148">
    <property type="entry name" value="fungal_TF_MHR"/>
    <property type="match status" value="1"/>
</dbReference>
<dbReference type="EMBL" id="JAPZBU010000003">
    <property type="protein sequence ID" value="KAJ5414319.1"/>
    <property type="molecule type" value="Genomic_DNA"/>
</dbReference>
<dbReference type="GO" id="GO:0006351">
    <property type="term" value="P:DNA-templated transcription"/>
    <property type="evidence" value="ECO:0007669"/>
    <property type="project" value="InterPro"/>
</dbReference>
<evidence type="ECO:0000256" key="1">
    <source>
        <dbReference type="ARBA" id="ARBA00023015"/>
    </source>
</evidence>
<keyword evidence="4" id="KW-0539">Nucleus</keyword>
<evidence type="ECO:0000313" key="7">
    <source>
        <dbReference type="Proteomes" id="UP001147747"/>
    </source>
</evidence>
<dbReference type="GO" id="GO:0000978">
    <property type="term" value="F:RNA polymerase II cis-regulatory region sequence-specific DNA binding"/>
    <property type="evidence" value="ECO:0007669"/>
    <property type="project" value="TreeGrafter"/>
</dbReference>
<evidence type="ECO:0000256" key="2">
    <source>
        <dbReference type="ARBA" id="ARBA00023125"/>
    </source>
</evidence>
<dbReference type="GO" id="GO:0000435">
    <property type="term" value="P:positive regulation of transcription from RNA polymerase II promoter by galactose"/>
    <property type="evidence" value="ECO:0007669"/>
    <property type="project" value="TreeGrafter"/>
</dbReference>
<dbReference type="OrthoDB" id="3266505at2759"/>
<dbReference type="GO" id="GO:0000981">
    <property type="term" value="F:DNA-binding transcription factor activity, RNA polymerase II-specific"/>
    <property type="evidence" value="ECO:0007669"/>
    <property type="project" value="TreeGrafter"/>
</dbReference>
<dbReference type="PANTHER" id="PTHR47424">
    <property type="entry name" value="REGULATORY PROTEIN GAL4"/>
    <property type="match status" value="1"/>
</dbReference>
<accession>A0A9X0BEQ2</accession>
<comment type="caution">
    <text evidence="6">The sequence shown here is derived from an EMBL/GenBank/DDBJ whole genome shotgun (WGS) entry which is preliminary data.</text>
</comment>
<protein>
    <recommendedName>
        <fullName evidence="5">Xylanolytic transcriptional activator regulatory domain-containing protein</fullName>
    </recommendedName>
</protein>
<dbReference type="InterPro" id="IPR051127">
    <property type="entry name" value="Fungal_SecMet_Regulators"/>
</dbReference>
<keyword evidence="1" id="KW-0805">Transcription regulation</keyword>
<dbReference type="AlphaFoldDB" id="A0A9X0BEQ2"/>
<keyword evidence="3" id="KW-0804">Transcription</keyword>
<proteinExistence type="predicted"/>
<evidence type="ECO:0000259" key="5">
    <source>
        <dbReference type="SMART" id="SM00906"/>
    </source>
</evidence>
<keyword evidence="7" id="KW-1185">Reference proteome</keyword>
<gene>
    <name evidence="6" type="ORF">N7509_000946</name>
</gene>
<dbReference type="Pfam" id="PF04082">
    <property type="entry name" value="Fungal_trans"/>
    <property type="match status" value="1"/>
</dbReference>
<dbReference type="InterPro" id="IPR007219">
    <property type="entry name" value="XnlR_reg_dom"/>
</dbReference>
<reference evidence="6" key="1">
    <citation type="submission" date="2022-12" db="EMBL/GenBank/DDBJ databases">
        <authorList>
            <person name="Petersen C."/>
        </authorList>
    </citation>
    <scope>NUCLEOTIDE SEQUENCE</scope>
    <source>
        <strain evidence="6">IBT 29677</strain>
    </source>
</reference>
<dbReference type="PANTHER" id="PTHR47424:SF3">
    <property type="entry name" value="REGULATORY PROTEIN GAL4"/>
    <property type="match status" value="1"/>
</dbReference>
<keyword evidence="2" id="KW-0238">DNA-binding</keyword>
<dbReference type="SMART" id="SM00906">
    <property type="entry name" value="Fungal_trans"/>
    <property type="match status" value="1"/>
</dbReference>
<name>A0A9X0BEQ2_9EURO</name>
<dbReference type="GO" id="GO:0008270">
    <property type="term" value="F:zinc ion binding"/>
    <property type="evidence" value="ECO:0007669"/>
    <property type="project" value="InterPro"/>
</dbReference>
<sequence length="534" mass="59185">MQKILSYYYPDTELDVPTLRTIASECASGQLLAHPNPVKFQDTHAKMAPGTVHKSTLISEMPPQTEDDSAVQEIVQLHEEYGCMLADARGEYRYIGADAGVSFNSAVRDMKSPDGPIRGGERVIISPLRKVTLPKPTPQPGGVSGEDYLDMAKALLSDVCDEASLDSLRGLILLALASQTHAFLNSAYLYAGIAVRIAFSLGLHLDKYFTPSPVEKQHARRLWWSLDIFDQDVAHRVGKPSMIGSLENVSCKPALPLEEVFTAIDRVEAYLKAKLNSDTQPGPPTPAGYLELASSLTQLTKAMRHNLYIGPLEGGKRLTLYAFTTMLDLLREWHAGVPSYLQYDAPAPPLHRRPLCFLHLRYWNLVILSSRPFLLCSLLRREQLQQNSNSRSFEEFSDICIGAAGHSLTILQKMMDEHTLSSLLISDFYFVLDLIQILLVAFALRGSQSFLHQATNVPETLNELREWGVLSGPSDSSSAPQNQDVSGVEMEPDNGLYEAMFNLGDLTEGDIASADFGYMVGENDDLLMQQMLEF</sequence>
<evidence type="ECO:0000256" key="4">
    <source>
        <dbReference type="ARBA" id="ARBA00023242"/>
    </source>
</evidence>